<feature type="compositionally biased region" description="Pro residues" evidence="1">
    <location>
        <begin position="596"/>
        <end position="605"/>
    </location>
</feature>
<sequence>MKGGCGCGFSGRDAMMSPEDLLRKLSGVGFEEAEHEMCIGLLLNSRVSILCGDSVSRRSRSGINSAREHATVEKDASGNKLLLDIGLWLTQKMKVVASMDCGATKYKALLCPQPAWTESITDLFFPSTTTGAAWRQGMLLDFYQKNGKRRPESIMLTITFITFRVEKEVKSQEVRVASVTVVNYYFILGKHYDVIVISSDKVEGSGDWNSSEYQDTTVSKGKKVMNALSFYRMETDEISEQYIASLLQEHTTEKPNRHDLNAQDNTKQWKNCFFHKVTTSFYYGKDVAVKLSLEIDDMLRIRLRETRSNEEVFTSVAWIRDFNINESIYAELCQEFYSIYEFDEVCADDELQSKKIIKFRLGGRAHNLTLLEFSRRLGLCQAFKLEEEGFNVYFEGGLRSDDNFNSQDFWLSISREDNLGLSRSHTSTIRKPILRVIHKMITFGLCQRTTGYDKIQKNDLWLLSMFDARHQNGVLTEDVVRSLSAPIYCRDLDTTILRDLVDYDGKLIPEDPQPGVPRVGIPRPSRASMQYLYDRMGRLEIRQEEIERMDYRQSYHWDRYHGVFEHMAGVYSVPLQGAYNPPGYAQPQYDQYYHQYPPPPPPYQPPQQQEEDDDE</sequence>
<reference evidence="2" key="1">
    <citation type="journal article" date="2022" name="Int. J. Mol. Sci.">
        <title>Draft Genome of Tanacetum Coccineum: Genomic Comparison of Closely Related Tanacetum-Family Plants.</title>
        <authorList>
            <person name="Yamashiro T."/>
            <person name="Shiraishi A."/>
            <person name="Nakayama K."/>
            <person name="Satake H."/>
        </authorList>
    </citation>
    <scope>NUCLEOTIDE SEQUENCE</scope>
</reference>
<gene>
    <name evidence="2" type="ORF">Tco_0652392</name>
</gene>
<keyword evidence="3" id="KW-1185">Reference proteome</keyword>
<feature type="region of interest" description="Disordered" evidence="1">
    <location>
        <begin position="581"/>
        <end position="615"/>
    </location>
</feature>
<name>A0ABQ4WXR9_9ASTR</name>
<protein>
    <submittedName>
        <fullName evidence="2">Uncharacterized protein</fullName>
    </submittedName>
</protein>
<organism evidence="2 3">
    <name type="scientific">Tanacetum coccineum</name>
    <dbReference type="NCBI Taxonomy" id="301880"/>
    <lineage>
        <taxon>Eukaryota</taxon>
        <taxon>Viridiplantae</taxon>
        <taxon>Streptophyta</taxon>
        <taxon>Embryophyta</taxon>
        <taxon>Tracheophyta</taxon>
        <taxon>Spermatophyta</taxon>
        <taxon>Magnoliopsida</taxon>
        <taxon>eudicotyledons</taxon>
        <taxon>Gunneridae</taxon>
        <taxon>Pentapetalae</taxon>
        <taxon>asterids</taxon>
        <taxon>campanulids</taxon>
        <taxon>Asterales</taxon>
        <taxon>Asteraceae</taxon>
        <taxon>Asteroideae</taxon>
        <taxon>Anthemideae</taxon>
        <taxon>Anthemidinae</taxon>
        <taxon>Tanacetum</taxon>
    </lineage>
</organism>
<proteinExistence type="predicted"/>
<dbReference type="EMBL" id="BQNB010009018">
    <property type="protein sequence ID" value="GJS57608.1"/>
    <property type="molecule type" value="Genomic_DNA"/>
</dbReference>
<evidence type="ECO:0000313" key="2">
    <source>
        <dbReference type="EMBL" id="GJS57608.1"/>
    </source>
</evidence>
<accession>A0ABQ4WXR9</accession>
<comment type="caution">
    <text evidence="2">The sequence shown here is derived from an EMBL/GenBank/DDBJ whole genome shotgun (WGS) entry which is preliminary data.</text>
</comment>
<reference evidence="2" key="2">
    <citation type="submission" date="2022-01" db="EMBL/GenBank/DDBJ databases">
        <authorList>
            <person name="Yamashiro T."/>
            <person name="Shiraishi A."/>
            <person name="Satake H."/>
            <person name="Nakayama K."/>
        </authorList>
    </citation>
    <scope>NUCLEOTIDE SEQUENCE</scope>
</reference>
<evidence type="ECO:0000313" key="3">
    <source>
        <dbReference type="Proteomes" id="UP001151760"/>
    </source>
</evidence>
<dbReference type="Proteomes" id="UP001151760">
    <property type="component" value="Unassembled WGS sequence"/>
</dbReference>
<feature type="compositionally biased region" description="Low complexity" evidence="1">
    <location>
        <begin position="586"/>
        <end position="595"/>
    </location>
</feature>
<evidence type="ECO:0000256" key="1">
    <source>
        <dbReference type="SAM" id="MobiDB-lite"/>
    </source>
</evidence>